<organism evidence="1 3">
    <name type="scientific">Leptospira bourretii</name>
    <dbReference type="NCBI Taxonomy" id="2484962"/>
    <lineage>
        <taxon>Bacteria</taxon>
        <taxon>Pseudomonadati</taxon>
        <taxon>Spirochaetota</taxon>
        <taxon>Spirochaetia</taxon>
        <taxon>Leptospirales</taxon>
        <taxon>Leptospiraceae</taxon>
        <taxon>Leptospira</taxon>
    </lineage>
</organism>
<dbReference type="EMBL" id="RQFM01000008">
    <property type="protein sequence ID" value="TGK89422.1"/>
    <property type="molecule type" value="Genomic_DNA"/>
</dbReference>
<dbReference type="InterPro" id="IPR018644">
    <property type="entry name" value="DUF2071"/>
</dbReference>
<reference evidence="1 3" key="2">
    <citation type="journal article" date="2019" name="PLoS Negl. Trop. Dis.">
        <title>Revisiting the worldwide diversity of Leptospira species in the environment.</title>
        <authorList>
            <person name="Vincent A.T."/>
            <person name="Schiettekatte O."/>
            <person name="Bourhy P."/>
            <person name="Veyrier F.J."/>
            <person name="Picardeau M."/>
        </authorList>
    </citation>
    <scope>NUCLEOTIDE SEQUENCE [LARGE SCALE GENOMIC DNA]</scope>
    <source>
        <strain evidence="1 3">201800280</strain>
        <strain evidence="2">201800281</strain>
    </source>
</reference>
<dbReference type="RefSeq" id="WP_135749931.1">
    <property type="nucleotide sequence ID" value="NZ_RQFL01000011.1"/>
</dbReference>
<dbReference type="OrthoDB" id="150993at2"/>
<dbReference type="InterPro" id="IPR023375">
    <property type="entry name" value="ADC_dom_sf"/>
</dbReference>
<dbReference type="Proteomes" id="UP000297918">
    <property type="component" value="Unassembled WGS sequence"/>
</dbReference>
<evidence type="ECO:0000313" key="3">
    <source>
        <dbReference type="Proteomes" id="UP000297394"/>
    </source>
</evidence>
<gene>
    <name evidence="1" type="ORF">EHQ23_03275</name>
    <name evidence="2" type="ORF">EHQ26_05070</name>
</gene>
<dbReference type="EMBL" id="RQFL01000011">
    <property type="protein sequence ID" value="TGK93410.1"/>
    <property type="molecule type" value="Genomic_DNA"/>
</dbReference>
<dbReference type="SUPFAM" id="SSF160104">
    <property type="entry name" value="Acetoacetate decarboxylase-like"/>
    <property type="match status" value="1"/>
</dbReference>
<name>A0A4R9ING6_9LEPT</name>
<protein>
    <submittedName>
        <fullName evidence="1">DUF2071 domain-containing protein</fullName>
    </submittedName>
</protein>
<keyword evidence="4" id="KW-1185">Reference proteome</keyword>
<evidence type="ECO:0000313" key="4">
    <source>
        <dbReference type="Proteomes" id="UP000297918"/>
    </source>
</evidence>
<dbReference type="AlphaFoldDB" id="A0A4R9ING6"/>
<evidence type="ECO:0000313" key="1">
    <source>
        <dbReference type="EMBL" id="TGK89422.1"/>
    </source>
</evidence>
<proteinExistence type="predicted"/>
<sequence length="237" mass="28711">MKEEIKDIISYKKHRSWEMPNKNWFWYQEWNDVLFLHYQIQEKDLRKLVPDFLEFDSFEGSYYVSVVAFTMNQIQIRNTFPVPYFSNFHEMNLRTYVKDKNKPGVYFLSIEAEKLIPTVMAKLLSGLPYEHSKVARSSNFYYLNVKRSQIKIDFTVGNKNENLKGIDLWLTERYCLYKDNSKNQNPLEIHHKPWELYHCELKNLEIKYQKFNDYLDFNQPSLFHYSPGVKVIAWNQN</sequence>
<comment type="caution">
    <text evidence="1">The sequence shown here is derived from an EMBL/GenBank/DDBJ whole genome shotgun (WGS) entry which is preliminary data.</text>
</comment>
<accession>A0A4R9ING6</accession>
<dbReference type="Pfam" id="PF09844">
    <property type="entry name" value="DUF2071"/>
    <property type="match status" value="1"/>
</dbReference>
<reference evidence="2" key="1">
    <citation type="submission" date="2018-10" db="EMBL/GenBank/DDBJ databases">
        <authorList>
            <person name="Vincent A.T."/>
            <person name="Schiettekatte O."/>
            <person name="Bourhy P."/>
            <person name="Veyrier F.J."/>
            <person name="Picardeau M."/>
        </authorList>
    </citation>
    <scope>NUCLEOTIDE SEQUENCE</scope>
    <source>
        <strain evidence="2">201800281</strain>
    </source>
</reference>
<evidence type="ECO:0000313" key="2">
    <source>
        <dbReference type="EMBL" id="TGK93410.1"/>
    </source>
</evidence>
<dbReference type="PANTHER" id="PTHR39186:SF1">
    <property type="entry name" value="DUF2071 DOMAIN-CONTAINING PROTEIN"/>
    <property type="match status" value="1"/>
</dbReference>
<dbReference type="PANTHER" id="PTHR39186">
    <property type="entry name" value="DUF2071 FAMILY PROTEIN"/>
    <property type="match status" value="1"/>
</dbReference>
<dbReference type="Proteomes" id="UP000297394">
    <property type="component" value="Unassembled WGS sequence"/>
</dbReference>